<dbReference type="RefSeq" id="WP_340233448.1">
    <property type="nucleotide sequence ID" value="NZ_JBBEWC010000001.1"/>
</dbReference>
<gene>
    <name evidence="1" type="ORF">ACFSR2_21675</name>
</gene>
<sequence>MKYINADDKKPKVVFVGSSRVQAGFNTALLKRQLPEFNFYNMGLSGSSVLYNYELTEKLIPVLPAKSTVFFELSDLTILPPNHYLYFSNYTDLYNLMKKQVDLSFKFNDIEKVFFSFVNVRSQFKASVYTEQVILKEIGFVKKAAAYSDKPKDFISINDINQPQVPLTELQQKMYTMLIDLMERAKKQDIKIVYYIALNMPKTTERKQILPIFSALPASNKWVYSADFLTKITNGKYLYDPGHLNENGASVNSMEVAREIMRINR</sequence>
<protein>
    <recommendedName>
        <fullName evidence="3">SGNH/GDSL hydrolase family protein</fullName>
    </recommendedName>
</protein>
<accession>A0ABW5JCK9</accession>
<evidence type="ECO:0008006" key="3">
    <source>
        <dbReference type="Google" id="ProtNLM"/>
    </source>
</evidence>
<dbReference type="Proteomes" id="UP001597510">
    <property type="component" value="Unassembled WGS sequence"/>
</dbReference>
<comment type="caution">
    <text evidence="1">The sequence shown here is derived from an EMBL/GenBank/DDBJ whole genome shotgun (WGS) entry which is preliminary data.</text>
</comment>
<name>A0ABW5JCK9_9BACT</name>
<keyword evidence="2" id="KW-1185">Reference proteome</keyword>
<dbReference type="SUPFAM" id="SSF52266">
    <property type="entry name" value="SGNH hydrolase"/>
    <property type="match status" value="1"/>
</dbReference>
<proteinExistence type="predicted"/>
<organism evidence="1 2">
    <name type="scientific">Emticicia soli</name>
    <dbReference type="NCBI Taxonomy" id="2027878"/>
    <lineage>
        <taxon>Bacteria</taxon>
        <taxon>Pseudomonadati</taxon>
        <taxon>Bacteroidota</taxon>
        <taxon>Cytophagia</taxon>
        <taxon>Cytophagales</taxon>
        <taxon>Leadbetterellaceae</taxon>
        <taxon>Emticicia</taxon>
    </lineage>
</organism>
<evidence type="ECO:0000313" key="2">
    <source>
        <dbReference type="Proteomes" id="UP001597510"/>
    </source>
</evidence>
<reference evidence="2" key="1">
    <citation type="journal article" date="2019" name="Int. J. Syst. Evol. Microbiol.">
        <title>The Global Catalogue of Microorganisms (GCM) 10K type strain sequencing project: providing services to taxonomists for standard genome sequencing and annotation.</title>
        <authorList>
            <consortium name="The Broad Institute Genomics Platform"/>
            <consortium name="The Broad Institute Genome Sequencing Center for Infectious Disease"/>
            <person name="Wu L."/>
            <person name="Ma J."/>
        </authorList>
    </citation>
    <scope>NUCLEOTIDE SEQUENCE [LARGE SCALE GENOMIC DNA]</scope>
    <source>
        <strain evidence="2">KCTC 52344</strain>
    </source>
</reference>
<dbReference type="EMBL" id="JBHULC010000038">
    <property type="protein sequence ID" value="MFD2523523.1"/>
    <property type="molecule type" value="Genomic_DNA"/>
</dbReference>
<evidence type="ECO:0000313" key="1">
    <source>
        <dbReference type="EMBL" id="MFD2523523.1"/>
    </source>
</evidence>